<feature type="transmembrane region" description="Helical" evidence="1">
    <location>
        <begin position="52"/>
        <end position="71"/>
    </location>
</feature>
<gene>
    <name evidence="2" type="ORF">Q0N40_10140</name>
</gene>
<proteinExistence type="predicted"/>
<dbReference type="EMBL" id="CP137757">
    <property type="protein sequence ID" value="WPF24859.1"/>
    <property type="molecule type" value="Genomic_DNA"/>
</dbReference>
<evidence type="ECO:0000313" key="2">
    <source>
        <dbReference type="EMBL" id="WPF24859.1"/>
    </source>
</evidence>
<dbReference type="AlphaFoldDB" id="A0AAU0PXF4"/>
<evidence type="ECO:0000256" key="1">
    <source>
        <dbReference type="SAM" id="Phobius"/>
    </source>
</evidence>
<organism evidence="2 3">
    <name type="scientific">Corynebacterium pseudokroppenstedtii</name>
    <dbReference type="NCBI Taxonomy" id="2804917"/>
    <lineage>
        <taxon>Bacteria</taxon>
        <taxon>Bacillati</taxon>
        <taxon>Actinomycetota</taxon>
        <taxon>Actinomycetes</taxon>
        <taxon>Mycobacteriales</taxon>
        <taxon>Corynebacteriaceae</taxon>
        <taxon>Corynebacterium</taxon>
    </lineage>
</organism>
<keyword evidence="1" id="KW-1133">Transmembrane helix</keyword>
<dbReference type="SUPFAM" id="SSF55781">
    <property type="entry name" value="GAF domain-like"/>
    <property type="match status" value="1"/>
</dbReference>
<keyword evidence="1" id="KW-0472">Membrane</keyword>
<accession>A0AAU0PXF4</accession>
<evidence type="ECO:0008006" key="4">
    <source>
        <dbReference type="Google" id="ProtNLM"/>
    </source>
</evidence>
<sequence length="290" mass="31284">MMQIANGDDLVLPEPKVLTWLGTRGTFLSEILSFGGTTAAGAAFAFEGATRGWVLAVGIVVAVTAIGFRAFRERHRKELTKYKQGERRDIVRELLSEINMLDALILRASDPELGARDRKEQLSGARHIVLTVANRRLGPDTGVSVNYFEVTSPEHATLTAAAWGRIGGTGRVSSRVFTHESPTLMLALAGEGRLVQDTRQLTGPEADEELEYGSFAVAPVYAGNSLFGLLTVDAKPVNGLTSFHQKLLMKYGSSLATTFVAQGGVPKINMDSFSRAGRIVSDLRHGGEPK</sequence>
<reference evidence="2 3" key="1">
    <citation type="submission" date="2023-10" db="EMBL/GenBank/DDBJ databases">
        <title>complete genome sequence of Corynebacterium pseudokroppenstedtii P15-C1.</title>
        <authorList>
            <person name="Bruggemann H."/>
            <person name="Poehlein A."/>
        </authorList>
    </citation>
    <scope>NUCLEOTIDE SEQUENCE [LARGE SCALE GENOMIC DNA]</scope>
    <source>
        <strain evidence="2 3">P15_C1</strain>
    </source>
</reference>
<dbReference type="KEGG" id="cpsk:Q0N40_10140"/>
<keyword evidence="1" id="KW-0812">Transmembrane</keyword>
<protein>
    <recommendedName>
        <fullName evidence="4">GAF domain-containing protein</fullName>
    </recommendedName>
</protein>
<name>A0AAU0PXF4_9CORY</name>
<evidence type="ECO:0000313" key="3">
    <source>
        <dbReference type="Proteomes" id="UP001174314"/>
    </source>
</evidence>
<dbReference type="RefSeq" id="WP_204087643.1">
    <property type="nucleotide sequence ID" value="NZ_CP137757.1"/>
</dbReference>
<keyword evidence="3" id="KW-1185">Reference proteome</keyword>
<dbReference type="Proteomes" id="UP001174314">
    <property type="component" value="Chromosome"/>
</dbReference>